<proteinExistence type="predicted"/>
<keyword evidence="2" id="KW-1185">Reference proteome</keyword>
<organism evidence="1 2">
    <name type="scientific">Penicillium italicum</name>
    <name type="common">Blue mold</name>
    <dbReference type="NCBI Taxonomy" id="40296"/>
    <lineage>
        <taxon>Eukaryota</taxon>
        <taxon>Fungi</taxon>
        <taxon>Dikarya</taxon>
        <taxon>Ascomycota</taxon>
        <taxon>Pezizomycotina</taxon>
        <taxon>Eurotiomycetes</taxon>
        <taxon>Eurotiomycetidae</taxon>
        <taxon>Eurotiales</taxon>
        <taxon>Aspergillaceae</taxon>
        <taxon>Penicillium</taxon>
    </lineage>
</organism>
<dbReference type="PhylomeDB" id="A0A0A2KMF9"/>
<gene>
    <name evidence="1" type="ORF">PITC_053760</name>
</gene>
<dbReference type="HOGENOM" id="CLU_072091_1_0_1"/>
<evidence type="ECO:0000313" key="2">
    <source>
        <dbReference type="Proteomes" id="UP000030104"/>
    </source>
</evidence>
<comment type="caution">
    <text evidence="1">The sequence shown here is derived from an EMBL/GenBank/DDBJ whole genome shotgun (WGS) entry which is preliminary data.</text>
</comment>
<dbReference type="OMA" id="LLEREWW"/>
<dbReference type="Proteomes" id="UP000030104">
    <property type="component" value="Unassembled WGS sequence"/>
</dbReference>
<dbReference type="EMBL" id="JQGA01001234">
    <property type="protein sequence ID" value="KGO68118.1"/>
    <property type="molecule type" value="Genomic_DNA"/>
</dbReference>
<protein>
    <submittedName>
        <fullName evidence="1">Uncharacterized protein</fullName>
    </submittedName>
</protein>
<dbReference type="OrthoDB" id="4364054at2759"/>
<sequence>MQSSDKPSHSEIGLALPTEKTQDEIRIEASGDINALQRYRRSAVYRAEYCSINRAVELLRVEQDLRDILQEEQWLTKKPDSTSSWPLYRNDVQAQLQALNKRYWLLEREWWKVRNLFVEGPLIRGFDLWRSHPLWYMHRVLFEDCVRRGGCCSRRCGCCVNRSLNGTRRLGAGHCTLTCGCCHQSRGFELTEGEETKIFQDFHVVDDNTFYRMRINRVSIWGLSLDSHDSPFDLIVMPPGYDSDMSKEQTREDKANQVDEPFVLIDEEHEGEVIL</sequence>
<dbReference type="AlphaFoldDB" id="A0A0A2KMF9"/>
<name>A0A0A2KMF9_PENIT</name>
<accession>A0A0A2KMF9</accession>
<evidence type="ECO:0000313" key="1">
    <source>
        <dbReference type="EMBL" id="KGO68118.1"/>
    </source>
</evidence>
<dbReference type="STRING" id="40296.A0A0A2KMF9"/>
<reference evidence="1 2" key="1">
    <citation type="journal article" date="2015" name="Mol. Plant Microbe Interact.">
        <title>Genome, transcriptome, and functional analyses of Penicillium expansum provide new insights into secondary metabolism and pathogenicity.</title>
        <authorList>
            <person name="Ballester A.R."/>
            <person name="Marcet-Houben M."/>
            <person name="Levin E."/>
            <person name="Sela N."/>
            <person name="Selma-Lazaro C."/>
            <person name="Carmona L."/>
            <person name="Wisniewski M."/>
            <person name="Droby S."/>
            <person name="Gonzalez-Candelas L."/>
            <person name="Gabaldon T."/>
        </authorList>
    </citation>
    <scope>NUCLEOTIDE SEQUENCE [LARGE SCALE GENOMIC DNA]</scope>
    <source>
        <strain evidence="1 2">PHI-1</strain>
    </source>
</reference>